<evidence type="ECO:0000256" key="4">
    <source>
        <dbReference type="ARBA" id="ARBA00022723"/>
    </source>
</evidence>
<dbReference type="InterPro" id="IPR017945">
    <property type="entry name" value="DHBP_synth_RibB-like_a/b_dom"/>
</dbReference>
<evidence type="ECO:0000256" key="3">
    <source>
        <dbReference type="ARBA" id="ARBA00022598"/>
    </source>
</evidence>
<dbReference type="PROSITE" id="PS51163">
    <property type="entry name" value="YRDC"/>
    <property type="match status" value="1"/>
</dbReference>
<keyword evidence="3 12" id="KW-0436">Ligase</keyword>
<evidence type="ECO:0000313" key="12">
    <source>
        <dbReference type="EMBL" id="MCX2739731.1"/>
    </source>
</evidence>
<evidence type="ECO:0000256" key="5">
    <source>
        <dbReference type="ARBA" id="ARBA00022771"/>
    </source>
</evidence>
<comment type="caution">
    <text evidence="12">The sequence shown here is derived from an EMBL/GenBank/DDBJ whole genome shotgun (WGS) entry which is preliminary data.</text>
</comment>
<dbReference type="InterPro" id="IPR055128">
    <property type="entry name" value="HypF_C_2"/>
</dbReference>
<evidence type="ECO:0000256" key="9">
    <source>
        <dbReference type="PROSITE-ProRule" id="PRU00520"/>
    </source>
</evidence>
<organism evidence="12 13">
    <name type="scientific">Pontibacter anaerobius</name>
    <dbReference type="NCBI Taxonomy" id="2993940"/>
    <lineage>
        <taxon>Bacteria</taxon>
        <taxon>Pseudomonadati</taxon>
        <taxon>Bacteroidota</taxon>
        <taxon>Cytophagia</taxon>
        <taxon>Cytophagales</taxon>
        <taxon>Hymenobacteraceae</taxon>
        <taxon>Pontibacter</taxon>
    </lineage>
</organism>
<name>A0ABT3RE93_9BACT</name>
<dbReference type="Gene3D" id="3.30.420.40">
    <property type="match status" value="1"/>
</dbReference>
<dbReference type="SUPFAM" id="SSF55821">
    <property type="entry name" value="YrdC/RibB"/>
    <property type="match status" value="1"/>
</dbReference>
<evidence type="ECO:0000256" key="1">
    <source>
        <dbReference type="ARBA" id="ARBA00004711"/>
    </source>
</evidence>
<dbReference type="PANTHER" id="PTHR42959">
    <property type="entry name" value="CARBAMOYLTRANSFERASE"/>
    <property type="match status" value="1"/>
</dbReference>
<dbReference type="Pfam" id="PF00708">
    <property type="entry name" value="Acylphosphatase"/>
    <property type="match status" value="1"/>
</dbReference>
<dbReference type="PROSITE" id="PS51160">
    <property type="entry name" value="ACYLPHOSPHATASE_3"/>
    <property type="match status" value="1"/>
</dbReference>
<reference evidence="12 13" key="1">
    <citation type="submission" date="2022-11" db="EMBL/GenBank/DDBJ databases">
        <title>The characterization of three novel Bacteroidetes species and genomic analysis of their roles in tidal elemental geochemical cycles.</title>
        <authorList>
            <person name="Ma K.-J."/>
        </authorList>
    </citation>
    <scope>NUCLEOTIDE SEQUENCE [LARGE SCALE GENOMIC DNA]</scope>
    <source>
        <strain evidence="12 13">M82</strain>
    </source>
</reference>
<keyword evidence="13" id="KW-1185">Reference proteome</keyword>
<dbReference type="Gene3D" id="3.30.110.120">
    <property type="match status" value="1"/>
</dbReference>
<dbReference type="InterPro" id="IPR001792">
    <property type="entry name" value="Acylphosphatase-like_dom"/>
</dbReference>
<dbReference type="InterPro" id="IPR004421">
    <property type="entry name" value="Carbamoyltransferase_HypF"/>
</dbReference>
<dbReference type="Pfam" id="PF07503">
    <property type="entry name" value="zf-HYPF"/>
    <property type="match status" value="2"/>
</dbReference>
<dbReference type="Pfam" id="PF22521">
    <property type="entry name" value="HypF_C_2"/>
    <property type="match status" value="1"/>
</dbReference>
<evidence type="ECO:0000313" key="13">
    <source>
        <dbReference type="Proteomes" id="UP001207228"/>
    </source>
</evidence>
<keyword evidence="9" id="KW-0378">Hydrolase</keyword>
<dbReference type="EC" id="6.2.-.-" evidence="8"/>
<dbReference type="SUPFAM" id="SSF54975">
    <property type="entry name" value="Acylphosphatase/BLUF domain-like"/>
    <property type="match status" value="1"/>
</dbReference>
<dbReference type="Gene3D" id="3.30.420.360">
    <property type="match status" value="1"/>
</dbReference>
<protein>
    <recommendedName>
        <fullName evidence="8">Carbamoyltransferase</fullName>
        <ecNumber evidence="8">6.2.-.-</ecNumber>
    </recommendedName>
</protein>
<evidence type="ECO:0000256" key="7">
    <source>
        <dbReference type="ARBA" id="ARBA00048220"/>
    </source>
</evidence>
<dbReference type="GO" id="GO:0016874">
    <property type="term" value="F:ligase activity"/>
    <property type="evidence" value="ECO:0007669"/>
    <property type="project" value="UniProtKB-KW"/>
</dbReference>
<dbReference type="InterPro" id="IPR011125">
    <property type="entry name" value="Znf_HypF"/>
</dbReference>
<dbReference type="InterPro" id="IPR036046">
    <property type="entry name" value="Acylphosphatase-like_dom_sf"/>
</dbReference>
<evidence type="ECO:0000256" key="8">
    <source>
        <dbReference type="PIRNR" id="PIRNR006256"/>
    </source>
</evidence>
<accession>A0ABT3RE93</accession>
<comment type="catalytic activity">
    <reaction evidence="9">
        <text>an acyl phosphate + H2O = a carboxylate + phosphate + H(+)</text>
        <dbReference type="Rhea" id="RHEA:14965"/>
        <dbReference type="ChEBI" id="CHEBI:15377"/>
        <dbReference type="ChEBI" id="CHEBI:15378"/>
        <dbReference type="ChEBI" id="CHEBI:29067"/>
        <dbReference type="ChEBI" id="CHEBI:43474"/>
        <dbReference type="ChEBI" id="CHEBI:59918"/>
        <dbReference type="EC" id="3.6.1.7"/>
    </reaction>
</comment>
<dbReference type="InterPro" id="IPR006070">
    <property type="entry name" value="Sua5-like_dom"/>
</dbReference>
<comment type="similarity">
    <text evidence="2 8">Belongs to the carbamoyltransferase HypF family.</text>
</comment>
<keyword evidence="5" id="KW-0863">Zinc-finger</keyword>
<dbReference type="RefSeq" id="WP_266051791.1">
    <property type="nucleotide sequence ID" value="NZ_JAPFQO010000003.1"/>
</dbReference>
<feature type="active site" evidence="9">
    <location>
        <position position="18"/>
    </location>
</feature>
<evidence type="ECO:0000259" key="11">
    <source>
        <dbReference type="PROSITE" id="PS51163"/>
    </source>
</evidence>
<evidence type="ECO:0000259" key="10">
    <source>
        <dbReference type="PROSITE" id="PS51160"/>
    </source>
</evidence>
<sequence length="776" mass="87358">MPTYSIHIAGQVQGIGFRPYAYRLAKKYGLNGWVRNQADGVHMKVQGHEQQVQSFYEELTTQAPDLAKIQSSSIKQVENKVFQGFEIRKETKGTTANLMLTPDLAMCDACRQEMNDSKNRRFGYAFTTCTSCGPRYSIMAKLPYEREHTTMAPFTMCAACEKEYHDPENRRYYSQTNSCPVCPVTLGLYDMQQQLLSDDQQESIAVTVNLLAAGKIVAVKGLGGYLLMADATNAQTIQTLRERKHRAAKPFALMYPDLEMAQQDVLLQEDEQELLLSSVSPIVLAQKKTEPASGIKADLIAPQLNKLGLMLPYTPLFELLLAQLQKPVIATSANRHGTHIIYKDTDAFEQLASIADYILLHNREILVSQDDSVVQFTPKHRQRIMLRRSRGYAPSFVGGAPDQQSWLATGADMKSTFAFTTQGNSYVSQYLGDLSVYDNTLNFEHSLQHLKKLLDFHPSLLLTDKHPGYTSVRLGKELTQKYKVPHVQVQHHEAHFADVLAENELLNSDEPVLGVIWDGTGYGNDKLIRGGEFFLYQDLQISPLAQMEPYPHLSGDKMAKEPRLAALALCFGLKDADILIKPYFTEAEWKFYQSILDTDKYKLQTTSMGREFDAVAALLGLCGRMSYEGEAAMLLESLAAQEPAIYDLQDYTLAEFNGNEIPFKTILGQMLADVRQGENKVRIAARFHVTLVKIVSLVAEHYSIKKLSFSGGVFQNSLLVDLLIDKLSPEFKLYFHKQLSPNDECISFGQLAWMQLKYKTVAAPEEQHTVHHTLKI</sequence>
<dbReference type="PIRSF" id="PIRSF006256">
    <property type="entry name" value="CMPcnvr_hdrg_mat"/>
    <property type="match status" value="1"/>
</dbReference>
<comment type="pathway">
    <text evidence="1">Protein modification; [NiFe] hydrogenase maturation.</text>
</comment>
<feature type="domain" description="Acylphosphatase-like" evidence="10">
    <location>
        <begin position="3"/>
        <end position="89"/>
    </location>
</feature>
<dbReference type="InterPro" id="IPR041440">
    <property type="entry name" value="HypF_C"/>
</dbReference>
<dbReference type="Pfam" id="PF17788">
    <property type="entry name" value="HypF_C"/>
    <property type="match status" value="1"/>
</dbReference>
<evidence type="ECO:0000256" key="6">
    <source>
        <dbReference type="ARBA" id="ARBA00022833"/>
    </source>
</evidence>
<dbReference type="PANTHER" id="PTHR42959:SF1">
    <property type="entry name" value="CARBAMOYLTRANSFERASE HYPF"/>
    <property type="match status" value="1"/>
</dbReference>
<keyword evidence="4" id="KW-0479">Metal-binding</keyword>
<evidence type="ECO:0000256" key="2">
    <source>
        <dbReference type="ARBA" id="ARBA00008097"/>
    </source>
</evidence>
<feature type="active site" evidence="9">
    <location>
        <position position="36"/>
    </location>
</feature>
<gene>
    <name evidence="12" type="primary">hypF</name>
    <name evidence="12" type="ORF">OO017_07230</name>
</gene>
<feature type="domain" description="YrdC-like" evidence="11">
    <location>
        <begin position="201"/>
        <end position="391"/>
    </location>
</feature>
<keyword evidence="6" id="KW-0862">Zinc</keyword>
<comment type="catalytic activity">
    <reaction evidence="7">
        <text>C-terminal L-cysteinyl-[HypE protein] + carbamoyl phosphate + ATP + H2O = C-terminal S-carboxamide-L-cysteinyl-[HypE protein] + AMP + phosphate + diphosphate + H(+)</text>
        <dbReference type="Rhea" id="RHEA:55636"/>
        <dbReference type="Rhea" id="RHEA-COMP:14247"/>
        <dbReference type="Rhea" id="RHEA-COMP:14392"/>
        <dbReference type="ChEBI" id="CHEBI:15377"/>
        <dbReference type="ChEBI" id="CHEBI:15378"/>
        <dbReference type="ChEBI" id="CHEBI:30616"/>
        <dbReference type="ChEBI" id="CHEBI:33019"/>
        <dbReference type="ChEBI" id="CHEBI:43474"/>
        <dbReference type="ChEBI" id="CHEBI:58228"/>
        <dbReference type="ChEBI" id="CHEBI:76913"/>
        <dbReference type="ChEBI" id="CHEBI:139126"/>
        <dbReference type="ChEBI" id="CHEBI:456215"/>
    </reaction>
</comment>
<dbReference type="InterPro" id="IPR051060">
    <property type="entry name" value="Carbamoyltrans_HypF-like"/>
</dbReference>
<dbReference type="Gene3D" id="3.90.870.50">
    <property type="match status" value="1"/>
</dbReference>
<dbReference type="EMBL" id="JAPFQO010000003">
    <property type="protein sequence ID" value="MCX2739731.1"/>
    <property type="molecule type" value="Genomic_DNA"/>
</dbReference>
<dbReference type="NCBIfam" id="TIGR00143">
    <property type="entry name" value="hypF"/>
    <property type="match status" value="1"/>
</dbReference>
<dbReference type="Pfam" id="PF01300">
    <property type="entry name" value="Sua5_yciO_yrdC"/>
    <property type="match status" value="1"/>
</dbReference>
<dbReference type="Proteomes" id="UP001207228">
    <property type="component" value="Unassembled WGS sequence"/>
</dbReference>
<proteinExistence type="inferred from homology"/>